<dbReference type="InterPro" id="IPR006139">
    <property type="entry name" value="D-isomer_2_OHA_DH_cat_dom"/>
</dbReference>
<sequence>MLMTDVTNANTPDPGVVVLKQKIHGLPAEEYVECLRERLPDQTITLAQTPVEERELLANAQIVTGHSLPTGVALGPDHNISAENPVVADNLSLFGCVYAGTGHLQTDAFETADIAVTNASGVHGPNISEHVIGGILSFARQFHLAWRRGERSEWRSFQSYELKDSTVCVLGLGTIGTAVTKRLKPFDVHTIGVRYSPEKGGPTDEVVGFEDAAVYEALARSEYVVIACPLSDLTAGLFDAEAFRTMPPEAVLINIARGPIVDTDALVRAIQASEIRGALLDVTDPEPLPPSHPLWDFENVLITPHNSGHTPQYWERLADIVAENVRRFDTDKSLKNRVI</sequence>
<evidence type="ECO:0000256" key="3">
    <source>
        <dbReference type="RuleBase" id="RU003719"/>
    </source>
</evidence>
<dbReference type="Proteomes" id="UP000030710">
    <property type="component" value="Unassembled WGS sequence"/>
</dbReference>
<protein>
    <submittedName>
        <fullName evidence="6">Phosphoglycerate dehydrogenase related dehydrogenase</fullName>
    </submittedName>
</protein>
<dbReference type="PANTHER" id="PTHR43333">
    <property type="entry name" value="2-HACID_DH_C DOMAIN-CONTAINING PROTEIN"/>
    <property type="match status" value="1"/>
</dbReference>
<feature type="domain" description="D-isomer specific 2-hydroxyacid dehydrogenase catalytic" evidence="4">
    <location>
        <begin position="88"/>
        <end position="338"/>
    </location>
</feature>
<dbReference type="SUPFAM" id="SSF51735">
    <property type="entry name" value="NAD(P)-binding Rossmann-fold domains"/>
    <property type="match status" value="1"/>
</dbReference>
<dbReference type="GO" id="GO:0016616">
    <property type="term" value="F:oxidoreductase activity, acting on the CH-OH group of donors, NAD or NADP as acceptor"/>
    <property type="evidence" value="ECO:0007669"/>
    <property type="project" value="InterPro"/>
</dbReference>
<dbReference type="InterPro" id="IPR036291">
    <property type="entry name" value="NAD(P)-bd_dom_sf"/>
</dbReference>
<keyword evidence="2" id="KW-0520">NAD</keyword>
<keyword evidence="1 3" id="KW-0560">Oxidoreductase</keyword>
<evidence type="ECO:0000259" key="4">
    <source>
        <dbReference type="Pfam" id="PF00389"/>
    </source>
</evidence>
<dbReference type="SUPFAM" id="SSF52283">
    <property type="entry name" value="Formate/glycerate dehydrogenase catalytic domain-like"/>
    <property type="match status" value="1"/>
</dbReference>
<dbReference type="CDD" id="cd05300">
    <property type="entry name" value="2-Hacid_dh_1"/>
    <property type="match status" value="1"/>
</dbReference>
<organism evidence="6 7">
    <name type="scientific">Haloquadratum walsbyi J07HQW2</name>
    <dbReference type="NCBI Taxonomy" id="1238425"/>
    <lineage>
        <taxon>Archaea</taxon>
        <taxon>Methanobacteriati</taxon>
        <taxon>Methanobacteriota</taxon>
        <taxon>Stenosarchaea group</taxon>
        <taxon>Halobacteria</taxon>
        <taxon>Halobacteriales</taxon>
        <taxon>Haloferacaceae</taxon>
        <taxon>Haloquadratum</taxon>
    </lineage>
</organism>
<dbReference type="STRING" id="1238425.J07HQW2_01563"/>
<dbReference type="eggNOG" id="arCOG01757">
    <property type="taxonomic scope" value="Archaea"/>
</dbReference>
<dbReference type="HOGENOM" id="CLU_019796_1_2_2"/>
<dbReference type="GO" id="GO:0051287">
    <property type="term" value="F:NAD binding"/>
    <property type="evidence" value="ECO:0007669"/>
    <property type="project" value="InterPro"/>
</dbReference>
<gene>
    <name evidence="6" type="ORF">J07HQW2_01563</name>
</gene>
<comment type="similarity">
    <text evidence="3">Belongs to the D-isomer specific 2-hydroxyacid dehydrogenase family.</text>
</comment>
<dbReference type="InterPro" id="IPR006140">
    <property type="entry name" value="D-isomer_DH_NAD-bd"/>
</dbReference>
<dbReference type="EMBL" id="KE356561">
    <property type="protein sequence ID" value="ERG95117.1"/>
    <property type="molecule type" value="Genomic_DNA"/>
</dbReference>
<evidence type="ECO:0000256" key="1">
    <source>
        <dbReference type="ARBA" id="ARBA00023002"/>
    </source>
</evidence>
<dbReference type="Gene3D" id="3.40.50.720">
    <property type="entry name" value="NAD(P)-binding Rossmann-like Domain"/>
    <property type="match status" value="2"/>
</dbReference>
<accession>U1PMZ9</accession>
<dbReference type="PANTHER" id="PTHR43333:SF1">
    <property type="entry name" value="D-ISOMER SPECIFIC 2-HYDROXYACID DEHYDROGENASE NAD-BINDING DOMAIN-CONTAINING PROTEIN"/>
    <property type="match status" value="1"/>
</dbReference>
<evidence type="ECO:0000313" key="6">
    <source>
        <dbReference type="EMBL" id="ERG95117.1"/>
    </source>
</evidence>
<evidence type="ECO:0000259" key="5">
    <source>
        <dbReference type="Pfam" id="PF02826"/>
    </source>
</evidence>
<proteinExistence type="inferred from homology"/>
<dbReference type="Pfam" id="PF00389">
    <property type="entry name" value="2-Hacid_dh"/>
    <property type="match status" value="1"/>
</dbReference>
<feature type="domain" description="D-isomer specific 2-hydroxyacid dehydrogenase NAD-binding" evidence="5">
    <location>
        <begin position="133"/>
        <end position="306"/>
    </location>
</feature>
<reference evidence="6 7" key="1">
    <citation type="journal article" date="2013" name="PLoS ONE">
        <title>Assembly-driven community genomics of a hypersaline microbial ecosystem.</title>
        <authorList>
            <person name="Podell S."/>
            <person name="Ugalde J.A."/>
            <person name="Narasingarao P."/>
            <person name="Banfield J.F."/>
            <person name="Heidelberg K.B."/>
            <person name="Allen E.E."/>
        </authorList>
    </citation>
    <scope>NUCLEOTIDE SEQUENCE [LARGE SCALE GENOMIC DNA]</scope>
    <source>
        <strain evidence="7">J07HQW2</strain>
    </source>
</reference>
<evidence type="ECO:0000313" key="7">
    <source>
        <dbReference type="Proteomes" id="UP000030710"/>
    </source>
</evidence>
<name>U1PMZ9_9EURY</name>
<evidence type="ECO:0000256" key="2">
    <source>
        <dbReference type="ARBA" id="ARBA00023027"/>
    </source>
</evidence>
<dbReference type="Pfam" id="PF02826">
    <property type="entry name" value="2-Hacid_dh_C"/>
    <property type="match status" value="1"/>
</dbReference>
<dbReference type="AlphaFoldDB" id="U1PMZ9"/>